<gene>
    <name evidence="1" type="ORF">GCM10008088_04900</name>
</gene>
<dbReference type="NCBIfam" id="NF033487">
    <property type="entry name" value="Lacal_2735_fam"/>
    <property type="match status" value="1"/>
</dbReference>
<name>A0ABQ3BIS6_9FLAO</name>
<dbReference type="Proteomes" id="UP000615593">
    <property type="component" value="Unassembled WGS sequence"/>
</dbReference>
<dbReference type="EMBL" id="BMWY01000001">
    <property type="protein sequence ID" value="GGZ46479.1"/>
    <property type="molecule type" value="Genomic_DNA"/>
</dbReference>
<accession>A0ABQ3BIS6</accession>
<evidence type="ECO:0000313" key="1">
    <source>
        <dbReference type="EMBL" id="GGZ46479.1"/>
    </source>
</evidence>
<protein>
    <recommendedName>
        <fullName evidence="3">Lacal_2735 family protein</fullName>
    </recommendedName>
</protein>
<comment type="caution">
    <text evidence="1">The sequence shown here is derived from an EMBL/GenBank/DDBJ whole genome shotgun (WGS) entry which is preliminary data.</text>
</comment>
<dbReference type="RefSeq" id="WP_051191412.1">
    <property type="nucleotide sequence ID" value="NZ_JBHLTI010000079.1"/>
</dbReference>
<proteinExistence type="predicted"/>
<dbReference type="InterPro" id="IPR045493">
    <property type="entry name" value="DUF6435"/>
</dbReference>
<sequence length="61" mass="7644">MIMFSWKKNNDRIQKLREKYSRLMRKAYEIAPKNKQKSDYLNREARQILQELRKLELNHLH</sequence>
<evidence type="ECO:0008006" key="3">
    <source>
        <dbReference type="Google" id="ProtNLM"/>
    </source>
</evidence>
<keyword evidence="2" id="KW-1185">Reference proteome</keyword>
<organism evidence="1 2">
    <name type="scientific">Mesonia mobilis</name>
    <dbReference type="NCBI Taxonomy" id="369791"/>
    <lineage>
        <taxon>Bacteria</taxon>
        <taxon>Pseudomonadati</taxon>
        <taxon>Bacteroidota</taxon>
        <taxon>Flavobacteriia</taxon>
        <taxon>Flavobacteriales</taxon>
        <taxon>Flavobacteriaceae</taxon>
        <taxon>Mesonia</taxon>
    </lineage>
</organism>
<reference evidence="2" key="1">
    <citation type="journal article" date="2019" name="Int. J. Syst. Evol. Microbiol.">
        <title>The Global Catalogue of Microorganisms (GCM) 10K type strain sequencing project: providing services to taxonomists for standard genome sequencing and annotation.</title>
        <authorList>
            <consortium name="The Broad Institute Genomics Platform"/>
            <consortium name="The Broad Institute Genome Sequencing Center for Infectious Disease"/>
            <person name="Wu L."/>
            <person name="Ma J."/>
        </authorList>
    </citation>
    <scope>NUCLEOTIDE SEQUENCE [LARGE SCALE GENOMIC DNA]</scope>
    <source>
        <strain evidence="2">KCTC 12708</strain>
    </source>
</reference>
<evidence type="ECO:0000313" key="2">
    <source>
        <dbReference type="Proteomes" id="UP000615593"/>
    </source>
</evidence>